<feature type="compositionally biased region" description="Polar residues" evidence="1">
    <location>
        <begin position="42"/>
        <end position="51"/>
    </location>
</feature>
<feature type="region of interest" description="Disordered" evidence="1">
    <location>
        <begin position="42"/>
        <end position="181"/>
    </location>
</feature>
<evidence type="ECO:0000256" key="1">
    <source>
        <dbReference type="SAM" id="MobiDB-lite"/>
    </source>
</evidence>
<evidence type="ECO:0000313" key="3">
    <source>
        <dbReference type="EMBL" id="MPL87780.1"/>
    </source>
</evidence>
<dbReference type="InterPro" id="IPR046680">
    <property type="entry name" value="DUF6550"/>
</dbReference>
<feature type="compositionally biased region" description="Low complexity" evidence="1">
    <location>
        <begin position="126"/>
        <end position="136"/>
    </location>
</feature>
<organism evidence="3">
    <name type="scientific">bioreactor metagenome</name>
    <dbReference type="NCBI Taxonomy" id="1076179"/>
    <lineage>
        <taxon>unclassified sequences</taxon>
        <taxon>metagenomes</taxon>
        <taxon>ecological metagenomes</taxon>
    </lineage>
</organism>
<evidence type="ECO:0000256" key="2">
    <source>
        <dbReference type="SAM" id="Phobius"/>
    </source>
</evidence>
<keyword evidence="2" id="KW-0472">Membrane</keyword>
<reference evidence="3" key="1">
    <citation type="submission" date="2019-08" db="EMBL/GenBank/DDBJ databases">
        <authorList>
            <person name="Kucharzyk K."/>
            <person name="Murdoch R.W."/>
            <person name="Higgins S."/>
            <person name="Loffler F."/>
        </authorList>
    </citation>
    <scope>NUCLEOTIDE SEQUENCE</scope>
</reference>
<dbReference type="EMBL" id="VSSQ01000245">
    <property type="protein sequence ID" value="MPL87780.1"/>
    <property type="molecule type" value="Genomic_DNA"/>
</dbReference>
<protein>
    <submittedName>
        <fullName evidence="3">Uncharacterized protein</fullName>
    </submittedName>
</protein>
<sequence length="181" mass="18657">MKLADKTKKRITVAGLGVVCIVLVMAISLQFKTEVPKDVTVQPSSTVSNAVTPIIPPVEPSRAPEVSVQPIDPTAASAQSIDNGDSKGTEQNIQAEVTKPSEPLQEVLTDPSKTPDGEKVDDAKKPASSTSSSTPKSGDKKDGKIYVPGFGWIDDNGGGGSGITVGNPGDDLTGNKVGSMD</sequence>
<gene>
    <name evidence="3" type="ORF">SDC9_33790</name>
</gene>
<keyword evidence="2" id="KW-0812">Transmembrane</keyword>
<feature type="compositionally biased region" description="Basic and acidic residues" evidence="1">
    <location>
        <begin position="113"/>
        <end position="125"/>
    </location>
</feature>
<proteinExistence type="predicted"/>
<accession>A0A644V8X4</accession>
<comment type="caution">
    <text evidence="3">The sequence shown here is derived from an EMBL/GenBank/DDBJ whole genome shotgun (WGS) entry which is preliminary data.</text>
</comment>
<dbReference type="AlphaFoldDB" id="A0A644V8X4"/>
<feature type="transmembrane region" description="Helical" evidence="2">
    <location>
        <begin position="12"/>
        <end position="31"/>
    </location>
</feature>
<keyword evidence="2" id="KW-1133">Transmembrane helix</keyword>
<dbReference type="Pfam" id="PF20187">
    <property type="entry name" value="DUF6550"/>
    <property type="match status" value="1"/>
</dbReference>
<name>A0A644V8X4_9ZZZZ</name>